<comment type="caution">
    <text evidence="7">The sequence shown here is derived from an EMBL/GenBank/DDBJ whole genome shotgun (WGS) entry which is preliminary data.</text>
</comment>
<protein>
    <submittedName>
        <fullName evidence="7">ATP synthase regulation protein NCA2-domain-containing protein</fullName>
    </submittedName>
</protein>
<feature type="transmembrane region" description="Helical" evidence="6">
    <location>
        <begin position="378"/>
        <end position="401"/>
    </location>
</feature>
<reference evidence="7 8" key="1">
    <citation type="submission" date="2016-07" db="EMBL/GenBank/DDBJ databases">
        <title>Pervasive Adenine N6-methylation of Active Genes in Fungi.</title>
        <authorList>
            <consortium name="DOE Joint Genome Institute"/>
            <person name="Mondo S.J."/>
            <person name="Dannebaum R.O."/>
            <person name="Kuo R.C."/>
            <person name="Labutti K."/>
            <person name="Haridas S."/>
            <person name="Kuo A."/>
            <person name="Salamov A."/>
            <person name="Ahrendt S.R."/>
            <person name="Lipzen A."/>
            <person name="Sullivan W."/>
            <person name="Andreopoulos W.B."/>
            <person name="Clum A."/>
            <person name="Lindquist E."/>
            <person name="Daum C."/>
            <person name="Ramamoorthy G.K."/>
            <person name="Gryganskyi A."/>
            <person name="Culley D."/>
            <person name="Magnuson J.K."/>
            <person name="James T.Y."/>
            <person name="O'Malley M.A."/>
            <person name="Stajich J.E."/>
            <person name="Spatafora J.W."/>
            <person name="Visel A."/>
            <person name="Grigoriev I.V."/>
        </authorList>
    </citation>
    <scope>NUCLEOTIDE SEQUENCE [LARGE SCALE GENOMIC DNA]</scope>
    <source>
        <strain evidence="7 8">NRRL 1336</strain>
    </source>
</reference>
<dbReference type="GO" id="GO:0005741">
    <property type="term" value="C:mitochondrial outer membrane"/>
    <property type="evidence" value="ECO:0007669"/>
    <property type="project" value="TreeGrafter"/>
</dbReference>
<dbReference type="STRING" id="90262.A0A1X2IDN3"/>
<dbReference type="AlphaFoldDB" id="A0A1X2IDN3"/>
<evidence type="ECO:0000256" key="2">
    <source>
        <dbReference type="ARBA" id="ARBA00022692"/>
    </source>
</evidence>
<evidence type="ECO:0000256" key="4">
    <source>
        <dbReference type="ARBA" id="ARBA00023128"/>
    </source>
</evidence>
<dbReference type="InterPro" id="IPR013946">
    <property type="entry name" value="NCA2-like"/>
</dbReference>
<dbReference type="PANTHER" id="PTHR28234">
    <property type="entry name" value="NUCLEAR CONTROL OF ATPASE PROTEIN 2"/>
    <property type="match status" value="1"/>
</dbReference>
<evidence type="ECO:0000313" key="7">
    <source>
        <dbReference type="EMBL" id="ORZ14626.1"/>
    </source>
</evidence>
<dbReference type="OrthoDB" id="413313at2759"/>
<gene>
    <name evidence="7" type="ORF">BCR42DRAFT_329181</name>
</gene>
<evidence type="ECO:0000256" key="5">
    <source>
        <dbReference type="ARBA" id="ARBA00023136"/>
    </source>
</evidence>
<evidence type="ECO:0000256" key="3">
    <source>
        <dbReference type="ARBA" id="ARBA00022989"/>
    </source>
</evidence>
<dbReference type="EMBL" id="MCGE01000014">
    <property type="protein sequence ID" value="ORZ14626.1"/>
    <property type="molecule type" value="Genomic_DNA"/>
</dbReference>
<keyword evidence="3 6" id="KW-1133">Transmembrane helix</keyword>
<comment type="subcellular location">
    <subcellularLocation>
        <location evidence="1">Mitochondrion membrane</location>
        <topology evidence="1">Multi-pass membrane protein</topology>
    </subcellularLocation>
</comment>
<evidence type="ECO:0000256" key="6">
    <source>
        <dbReference type="SAM" id="Phobius"/>
    </source>
</evidence>
<accession>A0A1X2IDN3</accession>
<keyword evidence="8" id="KW-1185">Reference proteome</keyword>
<evidence type="ECO:0000313" key="8">
    <source>
        <dbReference type="Proteomes" id="UP000193560"/>
    </source>
</evidence>
<proteinExistence type="predicted"/>
<organism evidence="7 8">
    <name type="scientific">Absidia repens</name>
    <dbReference type="NCBI Taxonomy" id="90262"/>
    <lineage>
        <taxon>Eukaryota</taxon>
        <taxon>Fungi</taxon>
        <taxon>Fungi incertae sedis</taxon>
        <taxon>Mucoromycota</taxon>
        <taxon>Mucoromycotina</taxon>
        <taxon>Mucoromycetes</taxon>
        <taxon>Mucorales</taxon>
        <taxon>Cunninghamellaceae</taxon>
        <taxon>Absidia</taxon>
    </lineage>
</organism>
<dbReference type="Proteomes" id="UP000193560">
    <property type="component" value="Unassembled WGS sequence"/>
</dbReference>
<dbReference type="PANTHER" id="PTHR28234:SF1">
    <property type="entry name" value="NUCLEAR CONTROL OF ATPASE PROTEIN 2"/>
    <property type="match status" value="1"/>
</dbReference>
<keyword evidence="4" id="KW-0496">Mitochondrion</keyword>
<keyword evidence="5 6" id="KW-0472">Membrane</keyword>
<dbReference type="Pfam" id="PF08637">
    <property type="entry name" value="NCA2"/>
    <property type="match status" value="1"/>
</dbReference>
<evidence type="ECO:0000256" key="1">
    <source>
        <dbReference type="ARBA" id="ARBA00004225"/>
    </source>
</evidence>
<name>A0A1X2IDN3_9FUNG</name>
<sequence length="421" mass="48437">MEDISTYLTWYASLKKDIENDETDDTTLDWLFVTKCTLAAYGHILSSILQSTLPLSESLAYWDSIYGNSWYEAYYGIQSKLKKQISLIHVFRKLYNVPLPLALIHDEIQQKRTTLRSFRTQQATTLGLLIKQAPRFDSADNDSGISKQQQQSVSIDHVARDTIEESSKAFTLTSTSPFHVAHNLKKVVDQQPLSQNYLHEWKKEYGPSSTLTRYWIPGLIVLFGGKMAISYVFERKEDIVAWTNDGIQTVRGFFVNWLWEPMLRVLDTIRFKDQRIGLSSKEGLKSDLQSLERMVVEFARAHYHLSDAEITTLASQVRDGDISRVLIAYENEIKNPLRNAIRGDLIQSLLIQVQKTKVDVDMAMQALDKLLKSNELNFAFLAVAPSMLLTWASVSWLKNIYQRRDGNRIRQYGQPLKNTLR</sequence>
<keyword evidence="2 6" id="KW-0812">Transmembrane</keyword>